<evidence type="ECO:0000313" key="4">
    <source>
        <dbReference type="Proteomes" id="UP001519460"/>
    </source>
</evidence>
<proteinExistence type="predicted"/>
<evidence type="ECO:0000313" key="3">
    <source>
        <dbReference type="EMBL" id="KAK7495584.1"/>
    </source>
</evidence>
<evidence type="ECO:0000256" key="1">
    <source>
        <dbReference type="SAM" id="MobiDB-lite"/>
    </source>
</evidence>
<feature type="compositionally biased region" description="Low complexity" evidence="1">
    <location>
        <begin position="225"/>
        <end position="237"/>
    </location>
</feature>
<dbReference type="InterPro" id="IPR053041">
    <property type="entry name" value="Transglut-like_Superfamily_Mod"/>
</dbReference>
<feature type="compositionally biased region" description="Basic and acidic residues" evidence="1">
    <location>
        <begin position="192"/>
        <end position="204"/>
    </location>
</feature>
<evidence type="ECO:0000259" key="2">
    <source>
        <dbReference type="Pfam" id="PF01841"/>
    </source>
</evidence>
<dbReference type="InterPro" id="IPR002931">
    <property type="entry name" value="Transglutaminase-like"/>
</dbReference>
<dbReference type="Proteomes" id="UP001519460">
    <property type="component" value="Unassembled WGS sequence"/>
</dbReference>
<feature type="compositionally biased region" description="Polar residues" evidence="1">
    <location>
        <begin position="246"/>
        <end position="260"/>
    </location>
</feature>
<accession>A0ABD0L7J5</accession>
<name>A0ABD0L7J5_9CAEN</name>
<dbReference type="InterPro" id="IPR038765">
    <property type="entry name" value="Papain-like_cys_pep_sf"/>
</dbReference>
<feature type="compositionally biased region" description="Acidic residues" evidence="1">
    <location>
        <begin position="152"/>
        <end position="165"/>
    </location>
</feature>
<feature type="region of interest" description="Disordered" evidence="1">
    <location>
        <begin position="118"/>
        <end position="304"/>
    </location>
</feature>
<dbReference type="PANTHER" id="PTHR47020">
    <property type="entry name" value="HILLARIN"/>
    <property type="match status" value="1"/>
</dbReference>
<feature type="compositionally biased region" description="Low complexity" evidence="1">
    <location>
        <begin position="261"/>
        <end position="286"/>
    </location>
</feature>
<sequence length="627" mass="69128">MDSLSRQNIRRAFFQSLQDIAQELRAATLTLIARENASREDFCQAVTSMRPRFLRLLGDFKMATGDVLGRLPVECKHIDQLEEVCGQQLMEMTLRSTGPLDLGPLVTKHLQELEELCDREAAPPRRPPLLVQSTRKANPHRPSHPAALWDESGVEDESDSMEEDLQTTAGHNLVEPLSLDGVHDSSGASPSGRHDSHMTADKGEQQPSVLSTLPPRSSLKSARPASLASSMNSSRARSSARRPTTDRSVLSGSNVHTIIESTGSVTGASTSTGTTTSNSSSSSNGTGKNGGRKSRPDSGIVVSSCSASYSSSEATRETDADLAAQTEWIATSLEMLEQILQVRTESHETLKSLVDAITTGSTSEQLKAHALYRWLASQSLPYYAKCSSAKPNTPTGKLRSLADGKTSYAVLYQEMARAAGLKCEKIEGYAKGPDYRPGTPVGGANSSYKHSWNAVLLNGHYHFLDAGFGALPCKFFVEHFFMTPPDEMRLSHFPRDKRWLLMTQSLSMHDFEGTLKTWPTMFAFNIRPLNMKSVLRSYDGRLSITVLLRNVAVTPQLEYIGPGTPQDADALAFNIDQEIRNMDNAETFHLNLPEEGTYFFTLMVHDLEEDEDIPAFQYRVEYKDELL</sequence>
<feature type="compositionally biased region" description="Polar residues" evidence="1">
    <location>
        <begin position="205"/>
        <end position="220"/>
    </location>
</feature>
<comment type="caution">
    <text evidence="3">The sequence shown here is derived from an EMBL/GenBank/DDBJ whole genome shotgun (WGS) entry which is preliminary data.</text>
</comment>
<dbReference type="SUPFAM" id="SSF54001">
    <property type="entry name" value="Cysteine proteinases"/>
    <property type="match status" value="1"/>
</dbReference>
<dbReference type="EMBL" id="JACVVK020000074">
    <property type="protein sequence ID" value="KAK7495584.1"/>
    <property type="molecule type" value="Genomic_DNA"/>
</dbReference>
<dbReference type="Pfam" id="PF01841">
    <property type="entry name" value="Transglut_core"/>
    <property type="match status" value="1"/>
</dbReference>
<protein>
    <recommendedName>
        <fullName evidence="2">Transglutaminase-like domain-containing protein</fullName>
    </recommendedName>
</protein>
<organism evidence="3 4">
    <name type="scientific">Batillaria attramentaria</name>
    <dbReference type="NCBI Taxonomy" id="370345"/>
    <lineage>
        <taxon>Eukaryota</taxon>
        <taxon>Metazoa</taxon>
        <taxon>Spiralia</taxon>
        <taxon>Lophotrochozoa</taxon>
        <taxon>Mollusca</taxon>
        <taxon>Gastropoda</taxon>
        <taxon>Caenogastropoda</taxon>
        <taxon>Sorbeoconcha</taxon>
        <taxon>Cerithioidea</taxon>
        <taxon>Batillariidae</taxon>
        <taxon>Batillaria</taxon>
    </lineage>
</organism>
<feature type="domain" description="Transglutaminase-like" evidence="2">
    <location>
        <begin position="352"/>
        <end position="465"/>
    </location>
</feature>
<dbReference type="AlphaFoldDB" id="A0ABD0L7J5"/>
<dbReference type="Gene3D" id="3.10.620.30">
    <property type="match status" value="1"/>
</dbReference>
<gene>
    <name evidence="3" type="ORF">BaRGS_00013282</name>
</gene>
<keyword evidence="4" id="KW-1185">Reference proteome</keyword>
<dbReference type="PANTHER" id="PTHR47020:SF1">
    <property type="entry name" value="HILLARIN"/>
    <property type="match status" value="1"/>
</dbReference>
<reference evidence="3 4" key="1">
    <citation type="journal article" date="2023" name="Sci. Data">
        <title>Genome assembly of the Korean intertidal mud-creeper Batillaria attramentaria.</title>
        <authorList>
            <person name="Patra A.K."/>
            <person name="Ho P.T."/>
            <person name="Jun S."/>
            <person name="Lee S.J."/>
            <person name="Kim Y."/>
            <person name="Won Y.J."/>
        </authorList>
    </citation>
    <scope>NUCLEOTIDE SEQUENCE [LARGE SCALE GENOMIC DNA]</scope>
    <source>
        <strain evidence="3">Wonlab-2016</strain>
    </source>
</reference>